<dbReference type="Gene3D" id="3.40.50.1100">
    <property type="match status" value="2"/>
</dbReference>
<dbReference type="GO" id="GO:0004794">
    <property type="term" value="F:threonine deaminase activity"/>
    <property type="evidence" value="ECO:0007669"/>
    <property type="project" value="TreeGrafter"/>
</dbReference>
<evidence type="ECO:0000256" key="8">
    <source>
        <dbReference type="SAM" id="MobiDB-lite"/>
    </source>
</evidence>
<dbReference type="Proteomes" id="UP000249619">
    <property type="component" value="Unassembled WGS sequence"/>
</dbReference>
<keyword evidence="6" id="KW-0456">Lyase</keyword>
<evidence type="ECO:0000313" key="11">
    <source>
        <dbReference type="Proteomes" id="UP000249619"/>
    </source>
</evidence>
<dbReference type="Pfam" id="PF03184">
    <property type="entry name" value="DDE_1"/>
    <property type="match status" value="1"/>
</dbReference>
<keyword evidence="7" id="KW-0539">Nucleus</keyword>
<dbReference type="InterPro" id="IPR050147">
    <property type="entry name" value="Ser/Thr_Dehydratase"/>
</dbReference>
<dbReference type="GO" id="GO:0003677">
    <property type="term" value="F:DNA binding"/>
    <property type="evidence" value="ECO:0007669"/>
    <property type="project" value="UniProtKB-KW"/>
</dbReference>
<comment type="subcellular location">
    <subcellularLocation>
        <location evidence="2">Nucleus</location>
    </subcellularLocation>
</comment>
<evidence type="ECO:0000256" key="6">
    <source>
        <dbReference type="ARBA" id="ARBA00023239"/>
    </source>
</evidence>
<evidence type="ECO:0000259" key="9">
    <source>
        <dbReference type="PROSITE" id="PS51253"/>
    </source>
</evidence>
<sequence length="706" mass="78867">MHFRPFQGYTSTPEDYIARQQTLSDPVQDEKKRGMAQSFLLPNGRPDYIRLILTSRVYDIASETPLTRAASLSSQLKCNVMLKREDLQPISSFEVRGAYNKIVHLDPEFRWRGLVANSTGSHAEGVAFSSRYLRIPSSIVMPVDTPEFKKNNVLRLGASVVISGADSDEAMKEVQRMETMYGIAHIPTLDDPYVIAGQGTVGMEILRQTSPEHLEAVFCSILDGSLIAGMGVYIKRVTPHVKIIGVRSSDSKPGEKWLATGKPDLYSGCTVANAAGGETFMMCQEVIDEIETVTMDQTFAAVKDVFEDTGCIMDHDGALAVAGLKQWVKRNSSASELRTHAKTTSHPPSILMSQHPDLELLPREDRTILAIQAIKSDASLSQRRAAIISNVSESTLRTRRAKTTSRRDSHPNSSKLQRHEEVTIVQYIRKLDARGFAPTLSYVREMANQLLAARGGGQVGEKWARNLVRRKSAIKSQITRQRDHQRVLCSNPAIISPWFNLVRNVKAKYGILDEDTYNFDETGFQIGVGGSVKVVTASERRTKPLGVQPGDREWITFIASINAMGWSIPPFLILKAKHHDQAWYHNNPKDWRIGVSDNGWITNELGLAWLQHFIQHTEARTVGSHRLLIIDGHESHQSLAFQDLCEQSKIITLCMPPHLSHILQPLDVGCFAPLKQAYKKELRGLADSYIHHIDKKALSSHLWASV</sequence>
<dbReference type="InterPro" id="IPR006600">
    <property type="entry name" value="HTH_CenpB_DNA-bd_dom"/>
</dbReference>
<dbReference type="PANTHER" id="PTHR48078:SF11">
    <property type="entry name" value="THREONINE DEHYDRATASE, MITOCHONDRIAL"/>
    <property type="match status" value="1"/>
</dbReference>
<dbReference type="InterPro" id="IPR001926">
    <property type="entry name" value="TrpB-like_PALP"/>
</dbReference>
<reference evidence="11" key="1">
    <citation type="submission" date="2018-05" db="EMBL/GenBank/DDBJ databases">
        <title>Draft genome sequence of Stemphylium lycopersici strain CIDEFI 213.</title>
        <authorList>
            <person name="Medina R."/>
            <person name="Franco M.E.E."/>
            <person name="Lucentini C.G."/>
            <person name="Saparrat M.C.N."/>
            <person name="Balatti P.A."/>
        </authorList>
    </citation>
    <scope>NUCLEOTIDE SEQUENCE [LARGE SCALE GENOMIC DNA]</scope>
    <source>
        <strain evidence="11">CIDEFI 213</strain>
    </source>
</reference>
<keyword evidence="11" id="KW-1185">Reference proteome</keyword>
<name>A0A364MRB2_STELY</name>
<keyword evidence="10" id="KW-0540">Nuclease</keyword>
<feature type="domain" description="HTH CENPB-type" evidence="9">
    <location>
        <begin position="408"/>
        <end position="477"/>
    </location>
</feature>
<dbReference type="GO" id="GO:0006567">
    <property type="term" value="P:L-threonine catabolic process"/>
    <property type="evidence" value="ECO:0007669"/>
    <property type="project" value="TreeGrafter"/>
</dbReference>
<dbReference type="InterPro" id="IPR036052">
    <property type="entry name" value="TrpB-like_PALP_sf"/>
</dbReference>
<gene>
    <name evidence="10" type="ORF">DDE83_009118</name>
</gene>
<evidence type="ECO:0000313" key="10">
    <source>
        <dbReference type="EMBL" id="RAR00346.1"/>
    </source>
</evidence>
<dbReference type="SUPFAM" id="SSF53686">
    <property type="entry name" value="Tryptophan synthase beta subunit-like PLP-dependent enzymes"/>
    <property type="match status" value="1"/>
</dbReference>
<dbReference type="Pfam" id="PF00291">
    <property type="entry name" value="PALP"/>
    <property type="match status" value="1"/>
</dbReference>
<dbReference type="InterPro" id="IPR007889">
    <property type="entry name" value="HTH_Psq"/>
</dbReference>
<dbReference type="PROSITE" id="PS51253">
    <property type="entry name" value="HTH_CENPB"/>
    <property type="match status" value="1"/>
</dbReference>
<dbReference type="GO" id="GO:0003941">
    <property type="term" value="F:L-serine ammonia-lyase activity"/>
    <property type="evidence" value="ECO:0007669"/>
    <property type="project" value="TreeGrafter"/>
</dbReference>
<protein>
    <submittedName>
        <fullName evidence="10">DDE superfamily endonuclease</fullName>
    </submittedName>
</protein>
<dbReference type="EMBL" id="QGDH01000386">
    <property type="protein sequence ID" value="RAR00346.1"/>
    <property type="molecule type" value="Genomic_DNA"/>
</dbReference>
<dbReference type="Pfam" id="PF05225">
    <property type="entry name" value="HTH_psq"/>
    <property type="match status" value="1"/>
</dbReference>
<comment type="cofactor">
    <cofactor evidence="1">
        <name>pyridoxal 5'-phosphate</name>
        <dbReference type="ChEBI" id="CHEBI:597326"/>
    </cofactor>
</comment>
<comment type="similarity">
    <text evidence="3">Belongs to the serine/threonine dehydratase family.</text>
</comment>
<organism evidence="10 11">
    <name type="scientific">Stemphylium lycopersici</name>
    <name type="common">Tomato gray leaf spot disease fungus</name>
    <name type="synonym">Thyrospora lycopersici</name>
    <dbReference type="NCBI Taxonomy" id="183478"/>
    <lineage>
        <taxon>Eukaryota</taxon>
        <taxon>Fungi</taxon>
        <taxon>Dikarya</taxon>
        <taxon>Ascomycota</taxon>
        <taxon>Pezizomycotina</taxon>
        <taxon>Dothideomycetes</taxon>
        <taxon>Pleosporomycetidae</taxon>
        <taxon>Pleosporales</taxon>
        <taxon>Pleosporineae</taxon>
        <taxon>Pleosporaceae</taxon>
        <taxon>Stemphylium</taxon>
    </lineage>
</organism>
<proteinExistence type="inferred from homology"/>
<accession>A0A364MRB2</accession>
<evidence type="ECO:0000256" key="5">
    <source>
        <dbReference type="ARBA" id="ARBA00023125"/>
    </source>
</evidence>
<dbReference type="GO" id="GO:0005634">
    <property type="term" value="C:nucleus"/>
    <property type="evidence" value="ECO:0007669"/>
    <property type="project" value="UniProtKB-SubCell"/>
</dbReference>
<keyword evidence="10" id="KW-0378">Hydrolase</keyword>
<evidence type="ECO:0000256" key="1">
    <source>
        <dbReference type="ARBA" id="ARBA00001933"/>
    </source>
</evidence>
<dbReference type="AlphaFoldDB" id="A0A364MRB2"/>
<evidence type="ECO:0000256" key="7">
    <source>
        <dbReference type="ARBA" id="ARBA00023242"/>
    </source>
</evidence>
<dbReference type="STRING" id="183478.A0A364MRB2"/>
<dbReference type="OrthoDB" id="3691787at2759"/>
<comment type="caution">
    <text evidence="10">The sequence shown here is derived from an EMBL/GenBank/DDBJ whole genome shotgun (WGS) entry which is preliminary data.</text>
</comment>
<dbReference type="PANTHER" id="PTHR48078">
    <property type="entry name" value="THREONINE DEHYDRATASE, MITOCHONDRIAL-RELATED"/>
    <property type="match status" value="1"/>
</dbReference>
<keyword evidence="10" id="KW-0255">Endonuclease</keyword>
<dbReference type="GO" id="GO:0009097">
    <property type="term" value="P:isoleucine biosynthetic process"/>
    <property type="evidence" value="ECO:0007669"/>
    <property type="project" value="TreeGrafter"/>
</dbReference>
<dbReference type="FunFam" id="3.40.50.1100:FF:000005">
    <property type="entry name" value="Threonine dehydratase catabolic"/>
    <property type="match status" value="1"/>
</dbReference>
<dbReference type="GO" id="GO:0006565">
    <property type="term" value="P:L-serine catabolic process"/>
    <property type="evidence" value="ECO:0007669"/>
    <property type="project" value="TreeGrafter"/>
</dbReference>
<keyword evidence="4" id="KW-0663">Pyridoxal phosphate</keyword>
<evidence type="ECO:0000256" key="2">
    <source>
        <dbReference type="ARBA" id="ARBA00004123"/>
    </source>
</evidence>
<evidence type="ECO:0000256" key="3">
    <source>
        <dbReference type="ARBA" id="ARBA00010869"/>
    </source>
</evidence>
<feature type="region of interest" description="Disordered" evidence="8">
    <location>
        <begin position="395"/>
        <end position="417"/>
    </location>
</feature>
<keyword evidence="5" id="KW-0238">DNA-binding</keyword>
<dbReference type="GO" id="GO:0004519">
    <property type="term" value="F:endonuclease activity"/>
    <property type="evidence" value="ECO:0007669"/>
    <property type="project" value="UniProtKB-KW"/>
</dbReference>
<evidence type="ECO:0000256" key="4">
    <source>
        <dbReference type="ARBA" id="ARBA00022898"/>
    </source>
</evidence>
<dbReference type="InterPro" id="IPR004875">
    <property type="entry name" value="DDE_SF_endonuclease_dom"/>
</dbReference>